<keyword evidence="6" id="KW-0472">Membrane</keyword>
<gene>
    <name evidence="8" type="ORF">GCM10009801_02180</name>
</gene>
<dbReference type="RefSeq" id="WP_425578075.1">
    <property type="nucleotide sequence ID" value="NZ_BAAAPE010000001.1"/>
</dbReference>
<dbReference type="SMART" id="SM00387">
    <property type="entry name" value="HATPase_c"/>
    <property type="match status" value="1"/>
</dbReference>
<keyword evidence="3" id="KW-0902">Two-component regulatory system</keyword>
<comment type="caution">
    <text evidence="8">The sequence shown here is derived from an EMBL/GenBank/DDBJ whole genome shotgun (WGS) entry which is preliminary data.</text>
</comment>
<dbReference type="PANTHER" id="PTHR24421">
    <property type="entry name" value="NITRATE/NITRITE SENSOR PROTEIN NARX-RELATED"/>
    <property type="match status" value="1"/>
</dbReference>
<evidence type="ECO:0000256" key="4">
    <source>
        <dbReference type="SAM" id="Coils"/>
    </source>
</evidence>
<dbReference type="Pfam" id="PF07730">
    <property type="entry name" value="HisKA_3"/>
    <property type="match status" value="1"/>
</dbReference>
<sequence>MIAWSTTGLPGGGMPTAPFWARTLHRWNAVSWALFGVLSLVSTVADRTDGAGQGWWLGVLAVIAVCYATLTRFPDNPVLRPHTYLLVLALALGALSYLREGYVALFIVTVPHFWMYGRRPRDSAAFSGLASVLTLVGSTCREGWDLAFFSTSFASTAIVFLASALIGLWVLAVIAQSEERARLIVELEQAQAELAAAHQRQGAADERERLARDIHDTLAQGFASIVVLAEAARSGLDAEPARSAQQLHSIEQTARENLAEARELVASGHAAAPSRGSAAEPLRRTLDRFAEDTGLEVTAELADVVCDQPTRIALLRCAQESLANVRKHAGASAVGVVLSEQGAVVELEITDDGTGFAVADAEERGFGLRGMRRRLTELGGDLKITSSLGNGTRVLAMVPSPGGSEETPCPGGSEETP</sequence>
<keyword evidence="6" id="KW-0812">Transmembrane</keyword>
<feature type="region of interest" description="Disordered" evidence="5">
    <location>
        <begin position="397"/>
        <end position="417"/>
    </location>
</feature>
<organism evidence="8 9">
    <name type="scientific">Streptomyces albiaxialis</name>
    <dbReference type="NCBI Taxonomy" id="329523"/>
    <lineage>
        <taxon>Bacteria</taxon>
        <taxon>Bacillati</taxon>
        <taxon>Actinomycetota</taxon>
        <taxon>Actinomycetes</taxon>
        <taxon>Kitasatosporales</taxon>
        <taxon>Streptomycetaceae</taxon>
        <taxon>Streptomyces</taxon>
    </lineage>
</organism>
<feature type="transmembrane region" description="Helical" evidence="6">
    <location>
        <begin position="24"/>
        <end position="42"/>
    </location>
</feature>
<feature type="transmembrane region" description="Helical" evidence="6">
    <location>
        <begin position="54"/>
        <end position="73"/>
    </location>
</feature>
<protein>
    <submittedName>
        <fullName evidence="8">Sensor histidine kinase</fullName>
    </submittedName>
</protein>
<name>A0ABP5H080_9ACTN</name>
<evidence type="ECO:0000256" key="5">
    <source>
        <dbReference type="SAM" id="MobiDB-lite"/>
    </source>
</evidence>
<accession>A0ABP5H080</accession>
<dbReference type="PIRSF" id="PIRSF037434">
    <property type="entry name" value="STHK_ChrS"/>
    <property type="match status" value="1"/>
</dbReference>
<keyword evidence="4" id="KW-0175">Coiled coil</keyword>
<dbReference type="Proteomes" id="UP001500016">
    <property type="component" value="Unassembled WGS sequence"/>
</dbReference>
<evidence type="ECO:0000256" key="1">
    <source>
        <dbReference type="ARBA" id="ARBA00022679"/>
    </source>
</evidence>
<keyword evidence="1" id="KW-0808">Transferase</keyword>
<dbReference type="InterPro" id="IPR050482">
    <property type="entry name" value="Sensor_HK_TwoCompSys"/>
</dbReference>
<feature type="transmembrane region" description="Helical" evidence="6">
    <location>
        <begin position="85"/>
        <end position="111"/>
    </location>
</feature>
<keyword evidence="6" id="KW-1133">Transmembrane helix</keyword>
<evidence type="ECO:0000256" key="2">
    <source>
        <dbReference type="ARBA" id="ARBA00022777"/>
    </source>
</evidence>
<dbReference type="InterPro" id="IPR036890">
    <property type="entry name" value="HATPase_C_sf"/>
</dbReference>
<keyword evidence="2 8" id="KW-0418">Kinase</keyword>
<keyword evidence="9" id="KW-1185">Reference proteome</keyword>
<dbReference type="Gene3D" id="3.30.565.10">
    <property type="entry name" value="Histidine kinase-like ATPase, C-terminal domain"/>
    <property type="match status" value="1"/>
</dbReference>
<dbReference type="Gene3D" id="1.20.5.1930">
    <property type="match status" value="1"/>
</dbReference>
<dbReference type="InterPro" id="IPR017205">
    <property type="entry name" value="Sig_transdc_His_kinase_ChrS"/>
</dbReference>
<feature type="transmembrane region" description="Helical" evidence="6">
    <location>
        <begin position="146"/>
        <end position="174"/>
    </location>
</feature>
<proteinExistence type="predicted"/>
<evidence type="ECO:0000256" key="3">
    <source>
        <dbReference type="ARBA" id="ARBA00023012"/>
    </source>
</evidence>
<evidence type="ECO:0000313" key="8">
    <source>
        <dbReference type="EMBL" id="GAA2060541.1"/>
    </source>
</evidence>
<dbReference type="InterPro" id="IPR011712">
    <property type="entry name" value="Sig_transdc_His_kin_sub3_dim/P"/>
</dbReference>
<dbReference type="EMBL" id="BAAAPE010000001">
    <property type="protein sequence ID" value="GAA2060541.1"/>
    <property type="molecule type" value="Genomic_DNA"/>
</dbReference>
<dbReference type="GO" id="GO:0016301">
    <property type="term" value="F:kinase activity"/>
    <property type="evidence" value="ECO:0007669"/>
    <property type="project" value="UniProtKB-KW"/>
</dbReference>
<evidence type="ECO:0000259" key="7">
    <source>
        <dbReference type="SMART" id="SM00387"/>
    </source>
</evidence>
<dbReference type="CDD" id="cd16917">
    <property type="entry name" value="HATPase_UhpB-NarQ-NarX-like"/>
    <property type="match status" value="1"/>
</dbReference>
<reference evidence="9" key="1">
    <citation type="journal article" date="2019" name="Int. J. Syst. Evol. Microbiol.">
        <title>The Global Catalogue of Microorganisms (GCM) 10K type strain sequencing project: providing services to taxonomists for standard genome sequencing and annotation.</title>
        <authorList>
            <consortium name="The Broad Institute Genomics Platform"/>
            <consortium name="The Broad Institute Genome Sequencing Center for Infectious Disease"/>
            <person name="Wu L."/>
            <person name="Ma J."/>
        </authorList>
    </citation>
    <scope>NUCLEOTIDE SEQUENCE [LARGE SCALE GENOMIC DNA]</scope>
    <source>
        <strain evidence="9">JCM 15478</strain>
    </source>
</reference>
<evidence type="ECO:0000256" key="6">
    <source>
        <dbReference type="SAM" id="Phobius"/>
    </source>
</evidence>
<feature type="coiled-coil region" evidence="4">
    <location>
        <begin position="173"/>
        <end position="207"/>
    </location>
</feature>
<feature type="domain" description="Histidine kinase/HSP90-like ATPase" evidence="7">
    <location>
        <begin position="309"/>
        <end position="402"/>
    </location>
</feature>
<dbReference type="SUPFAM" id="SSF55874">
    <property type="entry name" value="ATPase domain of HSP90 chaperone/DNA topoisomerase II/histidine kinase"/>
    <property type="match status" value="1"/>
</dbReference>
<dbReference type="Pfam" id="PF02518">
    <property type="entry name" value="HATPase_c"/>
    <property type="match status" value="1"/>
</dbReference>
<dbReference type="InterPro" id="IPR003594">
    <property type="entry name" value="HATPase_dom"/>
</dbReference>
<evidence type="ECO:0000313" key="9">
    <source>
        <dbReference type="Proteomes" id="UP001500016"/>
    </source>
</evidence>